<dbReference type="PANTHER" id="PTHR42943:SF4">
    <property type="entry name" value="C2H2-TYPE DOMAIN-CONTAINING PROTEIN"/>
    <property type="match status" value="1"/>
</dbReference>
<comment type="caution">
    <text evidence="3">The sequence shown here is derived from an EMBL/GenBank/DDBJ whole genome shotgun (WGS) entry which is preliminary data.</text>
</comment>
<keyword evidence="4" id="KW-1185">Reference proteome</keyword>
<protein>
    <recommendedName>
        <fullName evidence="1">2-hydroxychromene-2-carboxylate isomerase</fullName>
        <ecNumber evidence="1">5.99.1.4</ecNumber>
    </recommendedName>
</protein>
<proteinExistence type="inferred from homology"/>
<dbReference type="InterPro" id="IPR001853">
    <property type="entry name" value="DSBA-like_thioredoxin_dom"/>
</dbReference>
<accession>A0ABU7LRF5</accession>
<dbReference type="PANTHER" id="PTHR42943">
    <property type="entry name" value="GLUTATHIONE S-TRANSFERASE KAPPA"/>
    <property type="match status" value="1"/>
</dbReference>
<dbReference type="EMBL" id="JAZDRP010000005">
    <property type="protein sequence ID" value="MEE2526489.1"/>
    <property type="molecule type" value="Genomic_DNA"/>
</dbReference>
<sequence length="188" mass="20730">MSQPIVFFAFRSPYSRLGLHKLKRAGIEAIAIPFTGPPDGAPFFNPTDSKPKLEYYLEDIPRMTERMGLPLAFPDPFEIRGDLPLRAFHWADQQGRGFDFALAASEARWGLGKDLASPDVLAVVASELGLDLPGAEELACDKRLDAEMATARQAVQQHGVFGVPFLVADGAKYWGQDRFDIYLETVSG</sequence>
<dbReference type="Gene3D" id="3.40.30.10">
    <property type="entry name" value="Glutaredoxin"/>
    <property type="match status" value="1"/>
</dbReference>
<evidence type="ECO:0000259" key="2">
    <source>
        <dbReference type="Pfam" id="PF01323"/>
    </source>
</evidence>
<dbReference type="PIRSF" id="PIRSF006386">
    <property type="entry name" value="HCCAis_GSTk"/>
    <property type="match status" value="1"/>
</dbReference>
<name>A0ABU7LRF5_9PROT</name>
<dbReference type="InterPro" id="IPR036249">
    <property type="entry name" value="Thioredoxin-like_sf"/>
</dbReference>
<comment type="catalytic activity">
    <reaction evidence="1">
        <text>2-hydroxychromene-2-carboxylate = (3E)-4-(2-hydroxyphenyl)-2-oxobut-3-enoate</text>
        <dbReference type="Rhea" id="RHEA:27401"/>
        <dbReference type="ChEBI" id="CHEBI:59350"/>
        <dbReference type="ChEBI" id="CHEBI:59353"/>
        <dbReference type="EC" id="5.99.1.4"/>
    </reaction>
</comment>
<dbReference type="InterPro" id="IPR051924">
    <property type="entry name" value="GST_Kappa/NadH"/>
</dbReference>
<dbReference type="EC" id="5.99.1.4" evidence="1"/>
<organism evidence="3 4">
    <name type="scientific">Hyphobacterium lacteum</name>
    <dbReference type="NCBI Taxonomy" id="3116575"/>
    <lineage>
        <taxon>Bacteria</taxon>
        <taxon>Pseudomonadati</taxon>
        <taxon>Pseudomonadota</taxon>
        <taxon>Alphaproteobacteria</taxon>
        <taxon>Maricaulales</taxon>
        <taxon>Maricaulaceae</taxon>
        <taxon>Hyphobacterium</taxon>
    </lineage>
</organism>
<feature type="domain" description="DSBA-like thioredoxin" evidence="2">
    <location>
        <begin position="6"/>
        <end position="183"/>
    </location>
</feature>
<evidence type="ECO:0000313" key="3">
    <source>
        <dbReference type="EMBL" id="MEE2526489.1"/>
    </source>
</evidence>
<dbReference type="Proteomes" id="UP001354971">
    <property type="component" value="Unassembled WGS sequence"/>
</dbReference>
<dbReference type="InterPro" id="IPR014440">
    <property type="entry name" value="HCCAis_GSTk"/>
</dbReference>
<evidence type="ECO:0000313" key="4">
    <source>
        <dbReference type="Proteomes" id="UP001354971"/>
    </source>
</evidence>
<comment type="similarity">
    <text evidence="1">Belongs to the GST superfamily. NadH family.</text>
</comment>
<dbReference type="SUPFAM" id="SSF52833">
    <property type="entry name" value="Thioredoxin-like"/>
    <property type="match status" value="1"/>
</dbReference>
<reference evidence="3 4" key="1">
    <citation type="submission" date="2024-01" db="EMBL/GenBank/DDBJ databases">
        <title>Hyphobacterium bacterium isolated from marine sediment.</title>
        <authorList>
            <person name="Zhao S."/>
        </authorList>
    </citation>
    <scope>NUCLEOTIDE SEQUENCE [LARGE SCALE GENOMIC DNA]</scope>
    <source>
        <strain evidence="4">HN65</strain>
    </source>
</reference>
<dbReference type="Pfam" id="PF01323">
    <property type="entry name" value="DSBA"/>
    <property type="match status" value="1"/>
</dbReference>
<dbReference type="RefSeq" id="WP_330199153.1">
    <property type="nucleotide sequence ID" value="NZ_JAZDRP010000005.1"/>
</dbReference>
<keyword evidence="1" id="KW-0413">Isomerase</keyword>
<evidence type="ECO:0000256" key="1">
    <source>
        <dbReference type="PIRNR" id="PIRNR006386"/>
    </source>
</evidence>
<gene>
    <name evidence="3" type="ORF">V0U79_08930</name>
</gene>